<accession>A0A645CRP5</accession>
<organism evidence="1">
    <name type="scientific">bioreactor metagenome</name>
    <dbReference type="NCBI Taxonomy" id="1076179"/>
    <lineage>
        <taxon>unclassified sequences</taxon>
        <taxon>metagenomes</taxon>
        <taxon>ecological metagenomes</taxon>
    </lineage>
</organism>
<comment type="caution">
    <text evidence="1">The sequence shown here is derived from an EMBL/GenBank/DDBJ whole genome shotgun (WGS) entry which is preliminary data.</text>
</comment>
<dbReference type="AlphaFoldDB" id="A0A645CRP5"/>
<dbReference type="EMBL" id="VSSQ01029426">
    <property type="protein sequence ID" value="MPM79564.1"/>
    <property type="molecule type" value="Genomic_DNA"/>
</dbReference>
<name>A0A645CRP5_9ZZZZ</name>
<evidence type="ECO:0000313" key="1">
    <source>
        <dbReference type="EMBL" id="MPM79564.1"/>
    </source>
</evidence>
<gene>
    <name evidence="1" type="ORF">SDC9_126602</name>
</gene>
<proteinExistence type="predicted"/>
<reference evidence="1" key="1">
    <citation type="submission" date="2019-08" db="EMBL/GenBank/DDBJ databases">
        <authorList>
            <person name="Kucharzyk K."/>
            <person name="Murdoch R.W."/>
            <person name="Higgins S."/>
            <person name="Loffler F."/>
        </authorList>
    </citation>
    <scope>NUCLEOTIDE SEQUENCE</scope>
</reference>
<protein>
    <submittedName>
        <fullName evidence="1">Uncharacterized protein</fullName>
    </submittedName>
</protein>
<sequence length="59" mass="6653">MSVGNSGIEADHLISQFLLQEIHQFLSLLIADMTGRMIFNFSILNADEVTTHSHFSLFN</sequence>